<proteinExistence type="predicted"/>
<dbReference type="Proteomes" id="UP000054217">
    <property type="component" value="Unassembled WGS sequence"/>
</dbReference>
<dbReference type="AlphaFoldDB" id="A0A0C3P2E8"/>
<gene>
    <name evidence="1" type="ORF">M404DRAFT_28405</name>
</gene>
<dbReference type="EMBL" id="KN831986">
    <property type="protein sequence ID" value="KIO01661.1"/>
    <property type="molecule type" value="Genomic_DNA"/>
</dbReference>
<evidence type="ECO:0000313" key="1">
    <source>
        <dbReference type="EMBL" id="KIO01661.1"/>
    </source>
</evidence>
<reference evidence="1 2" key="1">
    <citation type="submission" date="2014-04" db="EMBL/GenBank/DDBJ databases">
        <authorList>
            <consortium name="DOE Joint Genome Institute"/>
            <person name="Kuo A."/>
            <person name="Kohler A."/>
            <person name="Costa M.D."/>
            <person name="Nagy L.G."/>
            <person name="Floudas D."/>
            <person name="Copeland A."/>
            <person name="Barry K.W."/>
            <person name="Cichocki N."/>
            <person name="Veneault-Fourrey C."/>
            <person name="LaButti K."/>
            <person name="Lindquist E.A."/>
            <person name="Lipzen A."/>
            <person name="Lundell T."/>
            <person name="Morin E."/>
            <person name="Murat C."/>
            <person name="Sun H."/>
            <person name="Tunlid A."/>
            <person name="Henrissat B."/>
            <person name="Grigoriev I.V."/>
            <person name="Hibbett D.S."/>
            <person name="Martin F."/>
            <person name="Nordberg H.P."/>
            <person name="Cantor M.N."/>
            <person name="Hua S.X."/>
        </authorList>
    </citation>
    <scope>NUCLEOTIDE SEQUENCE [LARGE SCALE GENOMIC DNA]</scope>
    <source>
        <strain evidence="1 2">Marx 270</strain>
    </source>
</reference>
<name>A0A0C3P2E8_PISTI</name>
<dbReference type="HOGENOM" id="CLU_2360592_0_0_1"/>
<keyword evidence="2" id="KW-1185">Reference proteome</keyword>
<protein>
    <recommendedName>
        <fullName evidence="3">BAH domain-containing protein</fullName>
    </recommendedName>
</protein>
<organism evidence="1 2">
    <name type="scientific">Pisolithus tinctorius Marx 270</name>
    <dbReference type="NCBI Taxonomy" id="870435"/>
    <lineage>
        <taxon>Eukaryota</taxon>
        <taxon>Fungi</taxon>
        <taxon>Dikarya</taxon>
        <taxon>Basidiomycota</taxon>
        <taxon>Agaricomycotina</taxon>
        <taxon>Agaricomycetes</taxon>
        <taxon>Agaricomycetidae</taxon>
        <taxon>Boletales</taxon>
        <taxon>Sclerodermatineae</taxon>
        <taxon>Pisolithaceae</taxon>
        <taxon>Pisolithus</taxon>
    </lineage>
</organism>
<dbReference type="InParanoid" id="A0A0C3P2E8"/>
<accession>A0A0C3P2E8</accession>
<evidence type="ECO:0000313" key="2">
    <source>
        <dbReference type="Proteomes" id="UP000054217"/>
    </source>
</evidence>
<reference evidence="2" key="2">
    <citation type="submission" date="2015-01" db="EMBL/GenBank/DDBJ databases">
        <title>Evolutionary Origins and Diversification of the Mycorrhizal Mutualists.</title>
        <authorList>
            <consortium name="DOE Joint Genome Institute"/>
            <consortium name="Mycorrhizal Genomics Consortium"/>
            <person name="Kohler A."/>
            <person name="Kuo A."/>
            <person name="Nagy L.G."/>
            <person name="Floudas D."/>
            <person name="Copeland A."/>
            <person name="Barry K.W."/>
            <person name="Cichocki N."/>
            <person name="Veneault-Fourrey C."/>
            <person name="LaButti K."/>
            <person name="Lindquist E.A."/>
            <person name="Lipzen A."/>
            <person name="Lundell T."/>
            <person name="Morin E."/>
            <person name="Murat C."/>
            <person name="Riley R."/>
            <person name="Ohm R."/>
            <person name="Sun H."/>
            <person name="Tunlid A."/>
            <person name="Henrissat B."/>
            <person name="Grigoriev I.V."/>
            <person name="Hibbett D.S."/>
            <person name="Martin F."/>
        </authorList>
    </citation>
    <scope>NUCLEOTIDE SEQUENCE [LARGE SCALE GENOMIC DNA]</scope>
    <source>
        <strain evidence="2">Marx 270</strain>
    </source>
</reference>
<dbReference type="OrthoDB" id="2670640at2759"/>
<evidence type="ECO:0008006" key="3">
    <source>
        <dbReference type="Google" id="ProtNLM"/>
    </source>
</evidence>
<sequence length="96" mass="10895">MAPPSNKTFLSLPSSSKLSVTNLTGAGEDILDGREEVPEHMTHTFQRGDNIFVNGDDGSLWYAVIKDIRVQRLKKSHKAWVEVQWYYSRSDIGDKK</sequence>